<keyword evidence="1" id="KW-0812">Transmembrane</keyword>
<proteinExistence type="predicted"/>
<name>A0A9W9YSC7_9CNID</name>
<accession>A0A9W9YSC7</accession>
<dbReference type="Proteomes" id="UP001163046">
    <property type="component" value="Unassembled WGS sequence"/>
</dbReference>
<reference evidence="2" key="1">
    <citation type="submission" date="2023-01" db="EMBL/GenBank/DDBJ databases">
        <title>Genome assembly of the deep-sea coral Lophelia pertusa.</title>
        <authorList>
            <person name="Herrera S."/>
            <person name="Cordes E."/>
        </authorList>
    </citation>
    <scope>NUCLEOTIDE SEQUENCE</scope>
    <source>
        <strain evidence="2">USNM1676648</strain>
        <tissue evidence="2">Polyp</tissue>
    </source>
</reference>
<protein>
    <submittedName>
        <fullName evidence="2">Uncharacterized protein</fullName>
    </submittedName>
</protein>
<keyword evidence="3" id="KW-1185">Reference proteome</keyword>
<sequence length="105" mass="12268">MWQRANFTVEKRRIKRISRVTWVCSLCCREMRRLLSHGRKLRVLLLLITISSVFLIAYQGDIVWLSDHGTRFPNYVPPEIIINNNDLNLGELVKPQKRSPSSAAY</sequence>
<keyword evidence="1" id="KW-0472">Membrane</keyword>
<dbReference type="EMBL" id="MU827309">
    <property type="protein sequence ID" value="KAJ7360575.1"/>
    <property type="molecule type" value="Genomic_DNA"/>
</dbReference>
<evidence type="ECO:0000313" key="3">
    <source>
        <dbReference type="Proteomes" id="UP001163046"/>
    </source>
</evidence>
<evidence type="ECO:0000256" key="1">
    <source>
        <dbReference type="SAM" id="Phobius"/>
    </source>
</evidence>
<gene>
    <name evidence="2" type="ORF">OS493_015683</name>
</gene>
<dbReference type="AlphaFoldDB" id="A0A9W9YSC7"/>
<feature type="transmembrane region" description="Helical" evidence="1">
    <location>
        <begin position="41"/>
        <end position="58"/>
    </location>
</feature>
<evidence type="ECO:0000313" key="2">
    <source>
        <dbReference type="EMBL" id="KAJ7360575.1"/>
    </source>
</evidence>
<keyword evidence="1" id="KW-1133">Transmembrane helix</keyword>
<organism evidence="2 3">
    <name type="scientific">Desmophyllum pertusum</name>
    <dbReference type="NCBI Taxonomy" id="174260"/>
    <lineage>
        <taxon>Eukaryota</taxon>
        <taxon>Metazoa</taxon>
        <taxon>Cnidaria</taxon>
        <taxon>Anthozoa</taxon>
        <taxon>Hexacorallia</taxon>
        <taxon>Scleractinia</taxon>
        <taxon>Caryophylliina</taxon>
        <taxon>Caryophylliidae</taxon>
        <taxon>Desmophyllum</taxon>
    </lineage>
</organism>
<comment type="caution">
    <text evidence="2">The sequence shown here is derived from an EMBL/GenBank/DDBJ whole genome shotgun (WGS) entry which is preliminary data.</text>
</comment>